<organism evidence="1 2">
    <name type="scientific">Lasallia pustulata</name>
    <dbReference type="NCBI Taxonomy" id="136370"/>
    <lineage>
        <taxon>Eukaryota</taxon>
        <taxon>Fungi</taxon>
        <taxon>Dikarya</taxon>
        <taxon>Ascomycota</taxon>
        <taxon>Pezizomycotina</taxon>
        <taxon>Lecanoromycetes</taxon>
        <taxon>OSLEUM clade</taxon>
        <taxon>Umbilicariomycetidae</taxon>
        <taxon>Umbilicariales</taxon>
        <taxon>Umbilicariaceae</taxon>
        <taxon>Lasallia</taxon>
    </lineage>
</organism>
<name>A0A5M8PSA3_9LECA</name>
<dbReference type="AlphaFoldDB" id="A0A5M8PSA3"/>
<proteinExistence type="predicted"/>
<comment type="caution">
    <text evidence="1">The sequence shown here is derived from an EMBL/GenBank/DDBJ whole genome shotgun (WGS) entry which is preliminary data.</text>
</comment>
<dbReference type="EMBL" id="VXIT01000006">
    <property type="protein sequence ID" value="KAA6411925.1"/>
    <property type="molecule type" value="Genomic_DNA"/>
</dbReference>
<protein>
    <submittedName>
        <fullName evidence="1">Uncharacterized protein</fullName>
    </submittedName>
</protein>
<dbReference type="Proteomes" id="UP000324767">
    <property type="component" value="Unassembled WGS sequence"/>
</dbReference>
<evidence type="ECO:0000313" key="1">
    <source>
        <dbReference type="EMBL" id="KAA6411925.1"/>
    </source>
</evidence>
<reference evidence="1 2" key="1">
    <citation type="submission" date="2019-09" db="EMBL/GenBank/DDBJ databases">
        <title>The hologenome of the rock-dwelling lichen Lasallia pustulata.</title>
        <authorList>
            <person name="Greshake Tzovaras B."/>
            <person name="Segers F."/>
            <person name="Bicker A."/>
            <person name="Dal Grande F."/>
            <person name="Otte J."/>
            <person name="Hankeln T."/>
            <person name="Schmitt I."/>
            <person name="Ebersberger I."/>
        </authorList>
    </citation>
    <scope>NUCLEOTIDE SEQUENCE [LARGE SCALE GENOMIC DNA]</scope>
    <source>
        <strain evidence="1">A1-1</strain>
    </source>
</reference>
<evidence type="ECO:0000313" key="2">
    <source>
        <dbReference type="Proteomes" id="UP000324767"/>
    </source>
</evidence>
<sequence>MLVRAKITAVFTQRPELLYCLPFAKRSYTTESGPSGVSSQPSQAYAATDVHFEKTLSALNVKFERRGIQPDAEDFKAILDIMGKVRDSPEPDSSEFYETLFIVQKEIKSAVIARLTPLLIDAFTYSSPRPTKEQPQD</sequence>
<accession>A0A5M8PSA3</accession>
<gene>
    <name evidence="1" type="ORF">FRX48_04075</name>
</gene>